<sequence length="138" mass="15879">MFSPSSYPKSIKKFKEVLDTTLAWRVPQGYMDYYIILYKAIDEPHNQKAPQVKNLVLLLSVLEPRNQSIFQMDQMSLPHFCFPLIKGHLSAQVKCFVTGITMKQNCELETNGLGPPLFGIRVSIIGIRWWKSLSRCTE</sequence>
<reference evidence="1 2" key="1">
    <citation type="submission" date="2021-06" db="EMBL/GenBank/DDBJ databases">
        <title>Caerostris darwini draft genome.</title>
        <authorList>
            <person name="Kono N."/>
            <person name="Arakawa K."/>
        </authorList>
    </citation>
    <scope>NUCLEOTIDE SEQUENCE [LARGE SCALE GENOMIC DNA]</scope>
</reference>
<dbReference type="Proteomes" id="UP001054837">
    <property type="component" value="Unassembled WGS sequence"/>
</dbReference>
<name>A0AAV4QE60_9ARAC</name>
<dbReference type="AlphaFoldDB" id="A0AAV4QE60"/>
<evidence type="ECO:0000313" key="1">
    <source>
        <dbReference type="EMBL" id="GIY07725.1"/>
    </source>
</evidence>
<accession>A0AAV4QE60</accession>
<evidence type="ECO:0000313" key="2">
    <source>
        <dbReference type="Proteomes" id="UP001054837"/>
    </source>
</evidence>
<protein>
    <submittedName>
        <fullName evidence="1">Uncharacterized protein</fullName>
    </submittedName>
</protein>
<proteinExistence type="predicted"/>
<comment type="caution">
    <text evidence="1">The sequence shown here is derived from an EMBL/GenBank/DDBJ whole genome shotgun (WGS) entry which is preliminary data.</text>
</comment>
<gene>
    <name evidence="1" type="ORF">CDAR_385871</name>
</gene>
<dbReference type="EMBL" id="BPLQ01004381">
    <property type="protein sequence ID" value="GIY07725.1"/>
    <property type="molecule type" value="Genomic_DNA"/>
</dbReference>
<organism evidence="1 2">
    <name type="scientific">Caerostris darwini</name>
    <dbReference type="NCBI Taxonomy" id="1538125"/>
    <lineage>
        <taxon>Eukaryota</taxon>
        <taxon>Metazoa</taxon>
        <taxon>Ecdysozoa</taxon>
        <taxon>Arthropoda</taxon>
        <taxon>Chelicerata</taxon>
        <taxon>Arachnida</taxon>
        <taxon>Araneae</taxon>
        <taxon>Araneomorphae</taxon>
        <taxon>Entelegynae</taxon>
        <taxon>Araneoidea</taxon>
        <taxon>Araneidae</taxon>
        <taxon>Caerostris</taxon>
    </lineage>
</organism>
<keyword evidence="2" id="KW-1185">Reference proteome</keyword>